<evidence type="ECO:0000256" key="1">
    <source>
        <dbReference type="SAM" id="Phobius"/>
    </source>
</evidence>
<dbReference type="AlphaFoldDB" id="A0A914MF73"/>
<keyword evidence="1" id="KW-0812">Transmembrane</keyword>
<reference evidence="3" key="1">
    <citation type="submission" date="2022-11" db="UniProtKB">
        <authorList>
            <consortium name="WormBaseParasite"/>
        </authorList>
    </citation>
    <scope>IDENTIFICATION</scope>
</reference>
<evidence type="ECO:0000313" key="2">
    <source>
        <dbReference type="Proteomes" id="UP000887563"/>
    </source>
</evidence>
<evidence type="ECO:0000313" key="3">
    <source>
        <dbReference type="WBParaSite" id="Minc3s01388g23397"/>
    </source>
</evidence>
<keyword evidence="1" id="KW-0472">Membrane</keyword>
<sequence>MAFHQSPLHMCCHRSLWRSVDYWSCHRSGRSFNYSTYHWSGRSVDYWTCHGSLRIERSFNYRTGHCISRSDWGLLNCRRRLFSFFDFIRIFLIIFNNTFFYRICCFRLLNRRRL</sequence>
<keyword evidence="2" id="KW-1185">Reference proteome</keyword>
<keyword evidence="1" id="KW-1133">Transmembrane helix</keyword>
<accession>A0A914MF73</accession>
<dbReference type="Proteomes" id="UP000887563">
    <property type="component" value="Unplaced"/>
</dbReference>
<name>A0A914MF73_MELIC</name>
<organism evidence="2 3">
    <name type="scientific">Meloidogyne incognita</name>
    <name type="common">Southern root-knot nematode worm</name>
    <name type="synonym">Oxyuris incognita</name>
    <dbReference type="NCBI Taxonomy" id="6306"/>
    <lineage>
        <taxon>Eukaryota</taxon>
        <taxon>Metazoa</taxon>
        <taxon>Ecdysozoa</taxon>
        <taxon>Nematoda</taxon>
        <taxon>Chromadorea</taxon>
        <taxon>Rhabditida</taxon>
        <taxon>Tylenchina</taxon>
        <taxon>Tylenchomorpha</taxon>
        <taxon>Tylenchoidea</taxon>
        <taxon>Meloidogynidae</taxon>
        <taxon>Meloidogyninae</taxon>
        <taxon>Meloidogyne</taxon>
        <taxon>Meloidogyne incognita group</taxon>
    </lineage>
</organism>
<dbReference type="WBParaSite" id="Minc3s01388g23397">
    <property type="protein sequence ID" value="Minc3s01388g23397"/>
    <property type="gene ID" value="Minc3s01388g23397"/>
</dbReference>
<protein>
    <submittedName>
        <fullName evidence="3">Candidate secreted effector</fullName>
    </submittedName>
</protein>
<feature type="transmembrane region" description="Helical" evidence="1">
    <location>
        <begin position="87"/>
        <end position="109"/>
    </location>
</feature>
<proteinExistence type="predicted"/>